<dbReference type="EMBL" id="CP041235">
    <property type="protein sequence ID" value="QOP44253.1"/>
    <property type="molecule type" value="Genomic_DNA"/>
</dbReference>
<feature type="transmembrane region" description="Helical" evidence="1">
    <location>
        <begin position="68"/>
        <end position="85"/>
    </location>
</feature>
<keyword evidence="1" id="KW-1133">Transmembrane helix</keyword>
<accession>A0A7M1B3E5</accession>
<sequence length="125" mass="14385">MVGFDKMLFDLNEWLHHMGLLPADYSITGFMFFGDIVIMAILAYGFVKIVMQSGKFEEYSKYADSTTMVSLIIMILHIIGFGIYFHQYAQLLFLATVIVVTLSIATLDMFEGLRKYLDEKIGWLF</sequence>
<keyword evidence="1" id="KW-0472">Membrane</keyword>
<evidence type="ECO:0000313" key="2">
    <source>
        <dbReference type="EMBL" id="QOP44253.1"/>
    </source>
</evidence>
<proteinExistence type="predicted"/>
<keyword evidence="1" id="KW-0812">Transmembrane</keyword>
<dbReference type="AlphaFoldDB" id="A0A7M1B3E5"/>
<feature type="transmembrane region" description="Helical" evidence="1">
    <location>
        <begin position="25"/>
        <end position="47"/>
    </location>
</feature>
<dbReference type="Proteomes" id="UP000593719">
    <property type="component" value="Chromosome"/>
</dbReference>
<protein>
    <submittedName>
        <fullName evidence="2">Uncharacterized protein</fullName>
    </submittedName>
</protein>
<feature type="transmembrane region" description="Helical" evidence="1">
    <location>
        <begin position="91"/>
        <end position="110"/>
    </location>
</feature>
<dbReference type="KEGG" id="ssei:FJR45_09975"/>
<dbReference type="RefSeq" id="WP_193150408.1">
    <property type="nucleotide sequence ID" value="NZ_CP041235.1"/>
</dbReference>
<evidence type="ECO:0000313" key="3">
    <source>
        <dbReference type="Proteomes" id="UP000593719"/>
    </source>
</evidence>
<evidence type="ECO:0000256" key="1">
    <source>
        <dbReference type="SAM" id="Phobius"/>
    </source>
</evidence>
<gene>
    <name evidence="2" type="ORF">FJR45_09975</name>
</gene>
<organism evidence="2 3">
    <name type="scientific">Sulfurimonas sediminis</name>
    <dbReference type="NCBI Taxonomy" id="2590020"/>
    <lineage>
        <taxon>Bacteria</taxon>
        <taxon>Pseudomonadati</taxon>
        <taxon>Campylobacterota</taxon>
        <taxon>Epsilonproteobacteria</taxon>
        <taxon>Campylobacterales</taxon>
        <taxon>Sulfurimonadaceae</taxon>
        <taxon>Sulfurimonas</taxon>
    </lineage>
</organism>
<reference evidence="2 3" key="1">
    <citation type="submission" date="2019-06" db="EMBL/GenBank/DDBJ databases">
        <title>Sulfurimonas gotlandica sp. nov., a chemoautotrophic and psychrotolerant epsilonproteobacterium isolated from a pelagic redoxcline, and an emended description of the genus Sulfurimonas.</title>
        <authorList>
            <person name="Wang S."/>
            <person name="Jiang L."/>
            <person name="Shao Z."/>
        </authorList>
    </citation>
    <scope>NUCLEOTIDE SEQUENCE [LARGE SCALE GENOMIC DNA]</scope>
    <source>
        <strain evidence="2 3">S2-6</strain>
    </source>
</reference>
<name>A0A7M1B3E5_9BACT</name>
<keyword evidence="3" id="KW-1185">Reference proteome</keyword>